<evidence type="ECO:0000313" key="13">
    <source>
        <dbReference type="Proteomes" id="UP000295497"/>
    </source>
</evidence>
<evidence type="ECO:0000256" key="10">
    <source>
        <dbReference type="SAM" id="MobiDB-lite"/>
    </source>
</evidence>
<feature type="transmembrane region" description="Helical" evidence="11">
    <location>
        <begin position="194"/>
        <end position="215"/>
    </location>
</feature>
<feature type="transmembrane region" description="Helical" evidence="11">
    <location>
        <begin position="389"/>
        <end position="409"/>
    </location>
</feature>
<evidence type="ECO:0000256" key="3">
    <source>
        <dbReference type="ARBA" id="ARBA00022106"/>
    </source>
</evidence>
<dbReference type="GO" id="GO:0046677">
    <property type="term" value="P:response to antibiotic"/>
    <property type="evidence" value="ECO:0007669"/>
    <property type="project" value="UniProtKB-KW"/>
</dbReference>
<keyword evidence="8 11" id="KW-0472">Membrane</keyword>
<keyword evidence="7 11" id="KW-1133">Transmembrane helix</keyword>
<dbReference type="InterPro" id="IPR048279">
    <property type="entry name" value="MdtK-like"/>
</dbReference>
<feature type="transmembrane region" description="Helical" evidence="11">
    <location>
        <begin position="168"/>
        <end position="188"/>
    </location>
</feature>
<dbReference type="InterPro" id="IPR002528">
    <property type="entry name" value="MATE_fam"/>
</dbReference>
<evidence type="ECO:0000256" key="2">
    <source>
        <dbReference type="ARBA" id="ARBA00008417"/>
    </source>
</evidence>
<dbReference type="GO" id="GO:0005886">
    <property type="term" value="C:plasma membrane"/>
    <property type="evidence" value="ECO:0007669"/>
    <property type="project" value="UniProtKB-SubCell"/>
</dbReference>
<dbReference type="Pfam" id="PF01554">
    <property type="entry name" value="MatE"/>
    <property type="match status" value="2"/>
</dbReference>
<evidence type="ECO:0000256" key="1">
    <source>
        <dbReference type="ARBA" id="ARBA00004651"/>
    </source>
</evidence>
<evidence type="ECO:0000256" key="9">
    <source>
        <dbReference type="ARBA" id="ARBA00023251"/>
    </source>
</evidence>
<dbReference type="PANTHER" id="PTHR43823">
    <property type="entry name" value="SPORULATION PROTEIN YKVU"/>
    <property type="match status" value="1"/>
</dbReference>
<evidence type="ECO:0000256" key="5">
    <source>
        <dbReference type="ARBA" id="ARBA00022475"/>
    </source>
</evidence>
<dbReference type="AlphaFoldDB" id="A0A4P2R0F7"/>
<feature type="transmembrane region" description="Helical" evidence="11">
    <location>
        <begin position="139"/>
        <end position="156"/>
    </location>
</feature>
<keyword evidence="6 11" id="KW-0812">Transmembrane</keyword>
<dbReference type="EMBL" id="CP012672">
    <property type="protein sequence ID" value="AUX36086.1"/>
    <property type="molecule type" value="Genomic_DNA"/>
</dbReference>
<comment type="similarity">
    <text evidence="2">Belongs to the multi antimicrobial extrusion (MATE) (TC 2.A.66.1) family. MepA subfamily.</text>
</comment>
<feature type="transmembrane region" description="Helical" evidence="11">
    <location>
        <begin position="319"/>
        <end position="346"/>
    </location>
</feature>
<gene>
    <name evidence="12" type="primary">vmrA</name>
    <name evidence="12" type="ORF">SOCE836_082920</name>
</gene>
<evidence type="ECO:0000256" key="11">
    <source>
        <dbReference type="SAM" id="Phobius"/>
    </source>
</evidence>
<evidence type="ECO:0000256" key="7">
    <source>
        <dbReference type="ARBA" id="ARBA00022989"/>
    </source>
</evidence>
<evidence type="ECO:0000313" key="12">
    <source>
        <dbReference type="EMBL" id="AUX36086.1"/>
    </source>
</evidence>
<dbReference type="PANTHER" id="PTHR43823:SF3">
    <property type="entry name" value="MULTIDRUG EXPORT PROTEIN MEPA"/>
    <property type="match status" value="1"/>
</dbReference>
<name>A0A4P2R0F7_SORCE</name>
<evidence type="ECO:0000256" key="4">
    <source>
        <dbReference type="ARBA" id="ARBA00022448"/>
    </source>
</evidence>
<feature type="transmembrane region" description="Helical" evidence="11">
    <location>
        <begin position="358"/>
        <end position="377"/>
    </location>
</feature>
<accession>A0A4P2R0F7</accession>
<organism evidence="12 13">
    <name type="scientific">Sorangium cellulosum</name>
    <name type="common">Polyangium cellulosum</name>
    <dbReference type="NCBI Taxonomy" id="56"/>
    <lineage>
        <taxon>Bacteria</taxon>
        <taxon>Pseudomonadati</taxon>
        <taxon>Myxococcota</taxon>
        <taxon>Polyangia</taxon>
        <taxon>Polyangiales</taxon>
        <taxon>Polyangiaceae</taxon>
        <taxon>Sorangium</taxon>
    </lineage>
</organism>
<dbReference type="InterPro" id="IPR051327">
    <property type="entry name" value="MATE_MepA_subfamily"/>
</dbReference>
<dbReference type="CDD" id="cd13143">
    <property type="entry name" value="MATE_MepA_like"/>
    <property type="match status" value="1"/>
</dbReference>
<feature type="transmembrane region" description="Helical" evidence="11">
    <location>
        <begin position="62"/>
        <end position="85"/>
    </location>
</feature>
<keyword evidence="9" id="KW-0046">Antibiotic resistance</keyword>
<keyword evidence="4" id="KW-0813">Transport</keyword>
<feature type="compositionally biased region" description="Polar residues" evidence="10">
    <location>
        <begin position="477"/>
        <end position="488"/>
    </location>
</feature>
<dbReference type="Proteomes" id="UP000295497">
    <property type="component" value="Chromosome"/>
</dbReference>
<feature type="transmembrane region" description="Helical" evidence="11">
    <location>
        <begin position="97"/>
        <end position="119"/>
    </location>
</feature>
<keyword evidence="5" id="KW-1003">Cell membrane</keyword>
<dbReference type="GO" id="GO:0042910">
    <property type="term" value="F:xenobiotic transmembrane transporter activity"/>
    <property type="evidence" value="ECO:0007669"/>
    <property type="project" value="InterPro"/>
</dbReference>
<comment type="subcellular location">
    <subcellularLocation>
        <location evidence="1">Cell membrane</location>
        <topology evidence="1">Multi-pass membrane protein</topology>
    </subcellularLocation>
</comment>
<reference evidence="12 13" key="1">
    <citation type="submission" date="2015-09" db="EMBL/GenBank/DDBJ databases">
        <title>Sorangium comparison.</title>
        <authorList>
            <person name="Zaburannyi N."/>
            <person name="Bunk B."/>
            <person name="Overmann J."/>
            <person name="Mueller R."/>
        </authorList>
    </citation>
    <scope>NUCLEOTIDE SEQUENCE [LARGE SCALE GENOMIC DNA]</scope>
    <source>
        <strain evidence="12 13">So ce836</strain>
    </source>
</reference>
<protein>
    <recommendedName>
        <fullName evidence="3">Multidrug export protein MepA</fullName>
    </recommendedName>
</protein>
<dbReference type="NCBIfam" id="TIGR00797">
    <property type="entry name" value="matE"/>
    <property type="match status" value="1"/>
</dbReference>
<evidence type="ECO:0000256" key="6">
    <source>
        <dbReference type="ARBA" id="ARBA00022692"/>
    </source>
</evidence>
<proteinExistence type="inferred from homology"/>
<dbReference type="GO" id="GO:0015297">
    <property type="term" value="F:antiporter activity"/>
    <property type="evidence" value="ECO:0007669"/>
    <property type="project" value="InterPro"/>
</dbReference>
<dbReference type="PIRSF" id="PIRSF006603">
    <property type="entry name" value="DinF"/>
    <property type="match status" value="1"/>
</dbReference>
<sequence>MVGNSRVERLGTEKIGKLLVEMSSQTTLSLLVYAAYSITDIYFLSVGIGSLAAAGASIVSPVLIALGAVSTTVGAGGASVVSRALGEQDVEKASRTVANTFLIFWTAALAITVLGSAFIEPIVYLLGATDSIAPYAIEYGRIIFLGAITSTGYSAIIRADGNARYSTAIWIIPVSVNIVLCWLFIIVLRIGVSGAALATVSGQTISAGMSVYFFFFRKNRSYRIKAAHFKPDWPIITQVLTIGLPSLIKNFSVSLVAIATNNLLRMSGGDSALGVFAIVSRLYSGLITPQTGVVQGMQPLLGYNFGQRQFERVRETIRLSLGAAVVYGSLVCGVCLLNPAVLIALLSKESAIVAEGQTALRLLALSYPLTGVVMVTAASFQSVGRAREALLLTLGGILLVKLPVLLLASRLFSLTGIWAAEASSELILCLVSFFLLKKSPPWGSPLAAPAPPSHLPPVSRMVTGHGERRRARPGSGVPTTPNRPRSDG</sequence>
<feature type="transmembrane region" description="Helical" evidence="11">
    <location>
        <begin position="30"/>
        <end position="56"/>
    </location>
</feature>
<feature type="region of interest" description="Disordered" evidence="10">
    <location>
        <begin position="446"/>
        <end position="488"/>
    </location>
</feature>
<evidence type="ECO:0000256" key="8">
    <source>
        <dbReference type="ARBA" id="ARBA00023136"/>
    </source>
</evidence>
<dbReference type="RefSeq" id="WP_129578980.1">
    <property type="nucleotide sequence ID" value="NZ_CP012672.1"/>
</dbReference>
<feature type="transmembrane region" description="Helical" evidence="11">
    <location>
        <begin position="415"/>
        <end position="436"/>
    </location>
</feature>
<dbReference type="InterPro" id="IPR045070">
    <property type="entry name" value="MATE_MepA-like"/>
</dbReference>